<comment type="caution">
    <text evidence="1">The sequence shown here is derived from an EMBL/GenBank/DDBJ whole genome shotgun (WGS) entry which is preliminary data.</text>
</comment>
<reference evidence="1" key="1">
    <citation type="journal article" date="2014" name="Int. J. Syst. Evol. Microbiol.">
        <title>Complete genome sequence of Corynebacterium casei LMG S-19264T (=DSM 44701T), isolated from a smear-ripened cheese.</title>
        <authorList>
            <consortium name="US DOE Joint Genome Institute (JGI-PGF)"/>
            <person name="Walter F."/>
            <person name="Albersmeier A."/>
            <person name="Kalinowski J."/>
            <person name="Ruckert C."/>
        </authorList>
    </citation>
    <scope>NUCLEOTIDE SEQUENCE</scope>
    <source>
        <strain evidence="1">CGMCC 1.12777</strain>
    </source>
</reference>
<dbReference type="EMBL" id="BMFV01000039">
    <property type="protein sequence ID" value="GGH87411.1"/>
    <property type="molecule type" value="Genomic_DNA"/>
</dbReference>
<dbReference type="Proteomes" id="UP000656813">
    <property type="component" value="Unassembled WGS sequence"/>
</dbReference>
<sequence length="60" mass="7041">MLKFATKSPSYFMKLLKKSRVFLFRSVRIVNGDNFVNSGVKKCLIVKQYYSDSYLIHVTM</sequence>
<name>A0A8J3A0F1_9BACL</name>
<dbReference type="AlphaFoldDB" id="A0A8J3A0F1"/>
<reference evidence="1" key="2">
    <citation type="submission" date="2020-09" db="EMBL/GenBank/DDBJ databases">
        <authorList>
            <person name="Sun Q."/>
            <person name="Zhou Y."/>
        </authorList>
    </citation>
    <scope>NUCLEOTIDE SEQUENCE</scope>
    <source>
        <strain evidence="1">CGMCC 1.12777</strain>
    </source>
</reference>
<accession>A0A8J3A0F1</accession>
<gene>
    <name evidence="1" type="ORF">GCM10007096_37370</name>
</gene>
<organism evidence="1 2">
    <name type="scientific">Pullulanibacillus pueri</name>
    <dbReference type="NCBI Taxonomy" id="1437324"/>
    <lineage>
        <taxon>Bacteria</taxon>
        <taxon>Bacillati</taxon>
        <taxon>Bacillota</taxon>
        <taxon>Bacilli</taxon>
        <taxon>Bacillales</taxon>
        <taxon>Sporolactobacillaceae</taxon>
        <taxon>Pullulanibacillus</taxon>
    </lineage>
</organism>
<protein>
    <submittedName>
        <fullName evidence="1">Uncharacterized protein</fullName>
    </submittedName>
</protein>
<evidence type="ECO:0000313" key="1">
    <source>
        <dbReference type="EMBL" id="GGH87411.1"/>
    </source>
</evidence>
<keyword evidence="2" id="KW-1185">Reference proteome</keyword>
<proteinExistence type="predicted"/>
<evidence type="ECO:0000313" key="2">
    <source>
        <dbReference type="Proteomes" id="UP000656813"/>
    </source>
</evidence>